<dbReference type="HOGENOM" id="CLU_823144_0_0_10"/>
<dbReference type="Proteomes" id="UP000006050">
    <property type="component" value="Chromosome"/>
</dbReference>
<feature type="signal peptide" evidence="1">
    <location>
        <begin position="1"/>
        <end position="19"/>
    </location>
</feature>
<dbReference type="PATRIC" id="fig|866536.3.peg.1106"/>
<protein>
    <recommendedName>
        <fullName evidence="4">NTPase</fullName>
    </recommendedName>
</protein>
<dbReference type="AlphaFoldDB" id="I3Z396"/>
<keyword evidence="3" id="KW-1185">Reference proteome</keyword>
<dbReference type="RefSeq" id="WP_014771720.1">
    <property type="nucleotide sequence ID" value="NC_018010.1"/>
</dbReference>
<dbReference type="KEGG" id="bbd:Belba_1075"/>
<evidence type="ECO:0008006" key="4">
    <source>
        <dbReference type="Google" id="ProtNLM"/>
    </source>
</evidence>
<dbReference type="eggNOG" id="ENOG502ZAHR">
    <property type="taxonomic scope" value="Bacteria"/>
</dbReference>
<organism evidence="2 3">
    <name type="scientific">Belliella baltica (strain DSM 15883 / CIP 108006 / LMG 21964 / BA134)</name>
    <dbReference type="NCBI Taxonomy" id="866536"/>
    <lineage>
        <taxon>Bacteria</taxon>
        <taxon>Pseudomonadati</taxon>
        <taxon>Bacteroidota</taxon>
        <taxon>Cytophagia</taxon>
        <taxon>Cytophagales</taxon>
        <taxon>Cyclobacteriaceae</taxon>
        <taxon>Belliella</taxon>
    </lineage>
</organism>
<name>I3Z396_BELBD</name>
<dbReference type="EMBL" id="CP003281">
    <property type="protein sequence ID" value="AFL83714.1"/>
    <property type="molecule type" value="Genomic_DNA"/>
</dbReference>
<accession>I3Z396</accession>
<evidence type="ECO:0000256" key="1">
    <source>
        <dbReference type="SAM" id="SignalP"/>
    </source>
</evidence>
<sequence length="328" mass="36004">MKIFSAALMFFLIFTESFSQGGLPEGFLNGKSVVLISNSPQARPSLTWTALSEVIHEGIVEAGGDPVAYYELEGLTLSEETQAGYAEAFNKRMIKNIVIVTRKSSGEVVLSIAPFTNNKNIVPNAGIYALSSSNIEEMNESLSVIGNSVRTKNLLVIDVPEFPASESSLAGGANRFLNRNPLNLDVFKLGVPLSGAAGESAFLSLYRYDLLGKSEAAISAEQASEKSGLEGIFKSSYPYQVEYLTAAKTEAELISDRIQFVLMRVEGRENDLKSSMGLPVSEGEEGSRIVVKYYIKFLVRNELYIGPEWDADPNWRVALRQFLENLKK</sequence>
<feature type="chain" id="PRO_5003683366" description="NTPase" evidence="1">
    <location>
        <begin position="20"/>
        <end position="328"/>
    </location>
</feature>
<evidence type="ECO:0000313" key="2">
    <source>
        <dbReference type="EMBL" id="AFL83714.1"/>
    </source>
</evidence>
<proteinExistence type="predicted"/>
<reference evidence="3" key="1">
    <citation type="submission" date="2012-06" db="EMBL/GenBank/DDBJ databases">
        <title>The complete genome of Belliella baltica DSM 15883.</title>
        <authorList>
            <person name="Lucas S."/>
            <person name="Copeland A."/>
            <person name="Lapidus A."/>
            <person name="Goodwin L."/>
            <person name="Pitluck S."/>
            <person name="Peters L."/>
            <person name="Mikhailova N."/>
            <person name="Davenport K."/>
            <person name="Kyrpides N."/>
            <person name="Mavromatis K."/>
            <person name="Pagani I."/>
            <person name="Ivanova N."/>
            <person name="Ovchinnikova G."/>
            <person name="Zeytun A."/>
            <person name="Detter J.C."/>
            <person name="Han C."/>
            <person name="Land M."/>
            <person name="Hauser L."/>
            <person name="Markowitz V."/>
            <person name="Cheng J.-F."/>
            <person name="Hugenholtz P."/>
            <person name="Woyke T."/>
            <person name="Wu D."/>
            <person name="Tindall B."/>
            <person name="Pomrenke H."/>
            <person name="Brambilla E."/>
            <person name="Klenk H.-P."/>
            <person name="Eisen J.A."/>
        </authorList>
    </citation>
    <scope>NUCLEOTIDE SEQUENCE [LARGE SCALE GENOMIC DNA]</scope>
    <source>
        <strain evidence="3">DSM 15883 / CIP 108006 / LMG 21964 / BA134</strain>
    </source>
</reference>
<gene>
    <name evidence="2" type="ordered locus">Belba_1075</name>
</gene>
<dbReference type="OrthoDB" id="960751at2"/>
<evidence type="ECO:0000313" key="3">
    <source>
        <dbReference type="Proteomes" id="UP000006050"/>
    </source>
</evidence>
<keyword evidence="1" id="KW-0732">Signal</keyword>